<evidence type="ECO:0000313" key="5">
    <source>
        <dbReference type="EMBL" id="RHD72103.1"/>
    </source>
</evidence>
<protein>
    <submittedName>
        <fullName evidence="3">Uncharacterized protein</fullName>
    </submittedName>
</protein>
<accession>A0A3E4HH62</accession>
<dbReference type="EMBL" id="QSTG01000006">
    <property type="protein sequence ID" value="RGM46041.1"/>
    <property type="molecule type" value="Genomic_DNA"/>
</dbReference>
<dbReference type="Proteomes" id="UP001181239">
    <property type="component" value="Unassembled WGS sequence"/>
</dbReference>
<evidence type="ECO:0000313" key="8">
    <source>
        <dbReference type="Proteomes" id="UP000285469"/>
    </source>
</evidence>
<dbReference type="EMBL" id="JAWDET010000006">
    <property type="protein sequence ID" value="MDU0240264.1"/>
    <property type="molecule type" value="Genomic_DNA"/>
</dbReference>
<dbReference type="GeneID" id="99751484"/>
<comment type="caution">
    <text evidence="3">The sequence shown here is derived from an EMBL/GenBank/DDBJ whole genome shotgun (WGS) entry which is preliminary data.</text>
</comment>
<proteinExistence type="predicted"/>
<sequence length="210" mass="24420">MEVQKIHPAEEYLRNEKNPTSLYVRISGERRKLFINRSDGEGVIGIIAKGKRKRGYVFNAWSSIEKVYYPTTENEEEAEKKMILKYQKLARLATHTNDWLRRIAGADLTKSLYENHITTGTGIDGKCIRLSTIEKYCGYMVMACFREAFKKKEKYSSYRFDFCGYDGTLWCEPKENGDMIAGFSKEYRNCGNGYYYLLINDDCVIGYDID</sequence>
<dbReference type="AlphaFoldDB" id="A0A3E4HH62"/>
<evidence type="ECO:0000313" key="7">
    <source>
        <dbReference type="Proteomes" id="UP000283429"/>
    </source>
</evidence>
<dbReference type="Proteomes" id="UP000285469">
    <property type="component" value="Unassembled WGS sequence"/>
</dbReference>
<evidence type="ECO:0000313" key="3">
    <source>
        <dbReference type="EMBL" id="RGM46041.1"/>
    </source>
</evidence>
<dbReference type="EMBL" id="QSJM01000086">
    <property type="protein sequence ID" value="RHD72103.1"/>
    <property type="molecule type" value="Genomic_DNA"/>
</dbReference>
<gene>
    <name evidence="5" type="ORF">DW783_20360</name>
    <name evidence="4" type="ORF">DWV70_00215</name>
    <name evidence="3" type="ORF">DXC16_05745</name>
    <name evidence="1" type="ORF">LI282_20680</name>
    <name evidence="2" type="ORF">RVH43_06410</name>
</gene>
<dbReference type="Proteomes" id="UP001199363">
    <property type="component" value="Unassembled WGS sequence"/>
</dbReference>
<dbReference type="EMBL" id="QSAI01000001">
    <property type="protein sequence ID" value="RGW50664.1"/>
    <property type="molecule type" value="Genomic_DNA"/>
</dbReference>
<evidence type="ECO:0000313" key="4">
    <source>
        <dbReference type="EMBL" id="RGW50664.1"/>
    </source>
</evidence>
<reference evidence="2" key="3">
    <citation type="submission" date="2023-10" db="EMBL/GenBank/DDBJ databases">
        <title>Genome of Potential pathogenic bacteria in Crohn's disease.</title>
        <authorList>
            <person name="Rodriguez-Palacios A."/>
        </authorList>
    </citation>
    <scope>NUCLEOTIDE SEQUENCE</scope>
    <source>
        <strain evidence="2">CavFT-hAR11</strain>
    </source>
</reference>
<dbReference type="RefSeq" id="WP_004309326.1">
    <property type="nucleotide sequence ID" value="NZ_CAXTCG010000160.1"/>
</dbReference>
<reference evidence="1" key="2">
    <citation type="submission" date="2021-10" db="EMBL/GenBank/DDBJ databases">
        <title>Collection of gut derived symbiotic bacterial strains cultured from healthy donors.</title>
        <authorList>
            <person name="Lin H."/>
            <person name="Littmann E."/>
            <person name="Kohout C."/>
            <person name="Pamer E.G."/>
        </authorList>
    </citation>
    <scope>NUCLEOTIDE SEQUENCE</scope>
    <source>
        <strain evidence="1">DFI.1.167</strain>
    </source>
</reference>
<name>A0A3E4HH62_PHOVU</name>
<evidence type="ECO:0000313" key="6">
    <source>
        <dbReference type="Proteomes" id="UP000261003"/>
    </source>
</evidence>
<dbReference type="Proteomes" id="UP000261003">
    <property type="component" value="Unassembled WGS sequence"/>
</dbReference>
<evidence type="ECO:0000313" key="1">
    <source>
        <dbReference type="EMBL" id="MCB7283436.1"/>
    </source>
</evidence>
<dbReference type="EMBL" id="JAJCQG010000108">
    <property type="protein sequence ID" value="MCB7283436.1"/>
    <property type="molecule type" value="Genomic_DNA"/>
</dbReference>
<reference evidence="6 7" key="1">
    <citation type="submission" date="2018-08" db="EMBL/GenBank/DDBJ databases">
        <title>A genome reference for cultivated species of the human gut microbiota.</title>
        <authorList>
            <person name="Zou Y."/>
            <person name="Xue W."/>
            <person name="Luo G."/>
        </authorList>
    </citation>
    <scope>NUCLEOTIDE SEQUENCE [LARGE SCALE GENOMIC DNA]</scope>
    <source>
        <strain evidence="4 8">AF12-25</strain>
        <strain evidence="5 7">AM30-40</strain>
        <strain evidence="3 6">OM08-13BH</strain>
    </source>
</reference>
<organism evidence="3 6">
    <name type="scientific">Phocaeicola vulgatus</name>
    <name type="common">Bacteroides vulgatus</name>
    <dbReference type="NCBI Taxonomy" id="821"/>
    <lineage>
        <taxon>Bacteria</taxon>
        <taxon>Pseudomonadati</taxon>
        <taxon>Bacteroidota</taxon>
        <taxon>Bacteroidia</taxon>
        <taxon>Bacteroidales</taxon>
        <taxon>Bacteroidaceae</taxon>
        <taxon>Phocaeicola</taxon>
    </lineage>
</organism>
<dbReference type="Proteomes" id="UP000283429">
    <property type="component" value="Unassembled WGS sequence"/>
</dbReference>
<evidence type="ECO:0000313" key="2">
    <source>
        <dbReference type="EMBL" id="MDU0240264.1"/>
    </source>
</evidence>